<dbReference type="Gene3D" id="1.10.287.70">
    <property type="match status" value="2"/>
</dbReference>
<dbReference type="PANTHER" id="PTHR46141:SF1">
    <property type="entry name" value="SODIUM LEAK CHANNEL NALCN"/>
    <property type="match status" value="1"/>
</dbReference>
<feature type="transmembrane region" description="Helical" evidence="6">
    <location>
        <begin position="144"/>
        <end position="161"/>
    </location>
</feature>
<dbReference type="InterPro" id="IPR027359">
    <property type="entry name" value="Volt_channel_dom_sf"/>
</dbReference>
<evidence type="ECO:0000256" key="1">
    <source>
        <dbReference type="ARBA" id="ARBA00004141"/>
    </source>
</evidence>
<organism evidence="8 9">
    <name type="scientific">Romanomermis culicivorax</name>
    <name type="common">Nematode worm</name>
    <dbReference type="NCBI Taxonomy" id="13658"/>
    <lineage>
        <taxon>Eukaryota</taxon>
        <taxon>Metazoa</taxon>
        <taxon>Ecdysozoa</taxon>
        <taxon>Nematoda</taxon>
        <taxon>Enoplea</taxon>
        <taxon>Dorylaimia</taxon>
        <taxon>Mermithida</taxon>
        <taxon>Mermithoidea</taxon>
        <taxon>Mermithidae</taxon>
        <taxon>Romanomermis</taxon>
    </lineage>
</organism>
<evidence type="ECO:0000256" key="4">
    <source>
        <dbReference type="ARBA" id="ARBA00023136"/>
    </source>
</evidence>
<keyword evidence="8" id="KW-1185">Reference proteome</keyword>
<dbReference type="InterPro" id="IPR005821">
    <property type="entry name" value="Ion_trans_dom"/>
</dbReference>
<keyword evidence="4 6" id="KW-0472">Membrane</keyword>
<keyword evidence="3 6" id="KW-1133">Transmembrane helix</keyword>
<dbReference type="InterPro" id="IPR028823">
    <property type="entry name" value="NALCN"/>
</dbReference>
<feature type="transmembrane region" description="Helical" evidence="6">
    <location>
        <begin position="466"/>
        <end position="487"/>
    </location>
</feature>
<feature type="transmembrane region" description="Helical" evidence="6">
    <location>
        <begin position="65"/>
        <end position="89"/>
    </location>
</feature>
<dbReference type="WBParaSite" id="nRc.2.0.1.t06659-RA">
    <property type="protein sequence ID" value="nRc.2.0.1.t06659-RA"/>
    <property type="gene ID" value="nRc.2.0.1.g06659"/>
</dbReference>
<dbReference type="GO" id="GO:0032230">
    <property type="term" value="P:positive regulation of synaptic transmission, GABAergic"/>
    <property type="evidence" value="ECO:0007669"/>
    <property type="project" value="TreeGrafter"/>
</dbReference>
<dbReference type="GO" id="GO:0005886">
    <property type="term" value="C:plasma membrane"/>
    <property type="evidence" value="ECO:0007669"/>
    <property type="project" value="TreeGrafter"/>
</dbReference>
<feature type="transmembrane region" description="Helical" evidence="6">
    <location>
        <begin position="426"/>
        <end position="446"/>
    </location>
</feature>
<evidence type="ECO:0000256" key="5">
    <source>
        <dbReference type="SAM" id="MobiDB-lite"/>
    </source>
</evidence>
<dbReference type="FunFam" id="1.10.287.70:FF:000061">
    <property type="entry name" value="Sodium leak channel non-selective protein"/>
    <property type="match status" value="1"/>
</dbReference>
<evidence type="ECO:0000256" key="2">
    <source>
        <dbReference type="ARBA" id="ARBA00022692"/>
    </source>
</evidence>
<proteinExistence type="predicted"/>
<dbReference type="OMA" id="WINIATL"/>
<feature type="transmembrane region" description="Helical" evidence="6">
    <location>
        <begin position="493"/>
        <end position="510"/>
    </location>
</feature>
<feature type="domain" description="Ion transport" evidence="7">
    <location>
        <begin position="70"/>
        <end position="343"/>
    </location>
</feature>
<sequence length="749" mass="86714">MVRNRLEEEMKENHPFFDRPLFVLRRDNRFRKLCQLIVYSKYEPTKTDPTTGKPIQRKYKGFHDLLSMMTYLEWIMFFITCISCISMMFETPWPLDGSMLIMNNEVLQVTEFIFVTAMSMELLLKVLANGLFFTPKALIRDFGGILTVFIYVTSVIFLIWMPKRVEVHSGAMFLMICRCMRPLRIYTLVPHIRRVVVELCRGFKEILLVTVLLVLLMFIFASYGVQIAGGKLAKCNDPKILTREDCVGEFIQYVHVTKLNVPQKNNQSQPRINPRNCNFDHIGNAMLALFEILSFKMWTVVRDVIIDRLGVLAAVVIHVYVFIGCLIGLTLFVGVVIANYSENRGTALLTVDQRRWNDLKNRLKMAQPLHIPPKPPESAKTRLFLYRLTMSTYFKRFFSICVILNSALLAIPWSSEEEMTESKETLKALVALCAILTLLFALEVIFKIVAYTPRGFLQSRRNKIDIIITGLGIAWCILHFAIALPANKIKDETYTFGYIIVVLRFFTIAARHSTLKMLMLTVLMSMFRSFFIIMAMFLLMLFYAYAGVILFGMVKYGQAVGRHANFRTPMNALTVLFRIVTGEDWNEVMHDCMRHVPYCNFNEEANFWETDCGNYYGAIVFFCSFYLIITYIVLNLLVAIIMENFSLFYSSEEDALLSYADIRNFQSVWNIVDLEQKGDIPVARVKFLLRLLKGRLEVDPEKDRLLFKHMCYEMERLHNGEEEAAKKFLKAAEKPDSKLAPSSARRAMK</sequence>
<feature type="transmembrane region" description="Helical" evidence="6">
    <location>
        <begin position="311"/>
        <end position="338"/>
    </location>
</feature>
<dbReference type="SUPFAM" id="SSF81324">
    <property type="entry name" value="Voltage-gated potassium channels"/>
    <property type="match status" value="2"/>
</dbReference>
<feature type="transmembrane region" description="Helical" evidence="6">
    <location>
        <begin position="397"/>
        <end position="414"/>
    </location>
</feature>
<feature type="region of interest" description="Disordered" evidence="5">
    <location>
        <begin position="730"/>
        <end position="749"/>
    </location>
</feature>
<dbReference type="PANTHER" id="PTHR46141">
    <property type="entry name" value="SODIUM LEAK CHANNEL NON-SELECTIVE PROTEIN"/>
    <property type="match status" value="1"/>
</dbReference>
<feature type="transmembrane region" description="Helical" evidence="6">
    <location>
        <begin position="109"/>
        <end position="132"/>
    </location>
</feature>
<dbReference type="GO" id="GO:0005261">
    <property type="term" value="F:monoatomic cation channel activity"/>
    <property type="evidence" value="ECO:0007669"/>
    <property type="project" value="InterPro"/>
</dbReference>
<dbReference type="GO" id="GO:0032224">
    <property type="term" value="P:positive regulation of synaptic transmission, cholinergic"/>
    <property type="evidence" value="ECO:0007669"/>
    <property type="project" value="TreeGrafter"/>
</dbReference>
<accession>A0A915HXP5</accession>
<protein>
    <submittedName>
        <fullName evidence="9">Ion transport domain-containing protein</fullName>
    </submittedName>
</protein>
<feature type="transmembrane region" description="Helical" evidence="6">
    <location>
        <begin position="615"/>
        <end position="641"/>
    </location>
</feature>
<feature type="domain" description="Ion transport" evidence="7">
    <location>
        <begin position="392"/>
        <end position="652"/>
    </location>
</feature>
<dbReference type="Proteomes" id="UP000887565">
    <property type="component" value="Unplaced"/>
</dbReference>
<evidence type="ECO:0000256" key="3">
    <source>
        <dbReference type="ARBA" id="ARBA00022989"/>
    </source>
</evidence>
<dbReference type="Gene3D" id="1.20.120.350">
    <property type="entry name" value="Voltage-gated potassium channels. Chain C"/>
    <property type="match status" value="2"/>
</dbReference>
<dbReference type="AlphaFoldDB" id="A0A915HXP5"/>
<feature type="transmembrane region" description="Helical" evidence="6">
    <location>
        <begin position="530"/>
        <end position="554"/>
    </location>
</feature>
<comment type="subcellular location">
    <subcellularLocation>
        <location evidence="1">Membrane</location>
        <topology evidence="1">Multi-pass membrane protein</topology>
    </subcellularLocation>
</comment>
<reference evidence="9" key="1">
    <citation type="submission" date="2022-11" db="UniProtKB">
        <authorList>
            <consortium name="WormBaseParasite"/>
        </authorList>
    </citation>
    <scope>IDENTIFICATION</scope>
</reference>
<evidence type="ECO:0000259" key="7">
    <source>
        <dbReference type="Pfam" id="PF00520"/>
    </source>
</evidence>
<feature type="transmembrane region" description="Helical" evidence="6">
    <location>
        <begin position="206"/>
        <end position="225"/>
    </location>
</feature>
<dbReference type="Pfam" id="PF00520">
    <property type="entry name" value="Ion_trans"/>
    <property type="match status" value="2"/>
</dbReference>
<evidence type="ECO:0000313" key="8">
    <source>
        <dbReference type="Proteomes" id="UP000887565"/>
    </source>
</evidence>
<evidence type="ECO:0000313" key="9">
    <source>
        <dbReference type="WBParaSite" id="nRc.2.0.1.t06659-RA"/>
    </source>
</evidence>
<name>A0A915HXP5_ROMCU</name>
<keyword evidence="2 6" id="KW-0812">Transmembrane</keyword>
<evidence type="ECO:0000256" key="6">
    <source>
        <dbReference type="SAM" id="Phobius"/>
    </source>
</evidence>